<comment type="caution">
    <text evidence="1">The sequence shown here is derived from an EMBL/GenBank/DDBJ whole genome shotgun (WGS) entry which is preliminary data.</text>
</comment>
<sequence>MDSISPKIGDKYLKVLNILPSVEISNIFNRRWGYIKPFVIFPTNNTTEFMGPSDLLPSLINELYPTYPYNVSNTERWMAKLTTLSTIDNNRQHHSHCSSPSFTRSHIYPATFIT</sequence>
<proteinExistence type="predicted"/>
<dbReference type="EMBL" id="BMAW01074403">
    <property type="protein sequence ID" value="GFT92126.1"/>
    <property type="molecule type" value="Genomic_DNA"/>
</dbReference>
<dbReference type="Proteomes" id="UP000887013">
    <property type="component" value="Unassembled WGS sequence"/>
</dbReference>
<gene>
    <name evidence="1" type="ORF">NPIL_490861</name>
</gene>
<accession>A0A8X6Q006</accession>
<protein>
    <submittedName>
        <fullName evidence="1">Uncharacterized protein</fullName>
    </submittedName>
</protein>
<reference evidence="1" key="1">
    <citation type="submission" date="2020-08" db="EMBL/GenBank/DDBJ databases">
        <title>Multicomponent nature underlies the extraordinary mechanical properties of spider dragline silk.</title>
        <authorList>
            <person name="Kono N."/>
            <person name="Nakamura H."/>
            <person name="Mori M."/>
            <person name="Yoshida Y."/>
            <person name="Ohtoshi R."/>
            <person name="Malay A.D."/>
            <person name="Moran D.A.P."/>
            <person name="Tomita M."/>
            <person name="Numata K."/>
            <person name="Arakawa K."/>
        </authorList>
    </citation>
    <scope>NUCLEOTIDE SEQUENCE</scope>
</reference>
<evidence type="ECO:0000313" key="1">
    <source>
        <dbReference type="EMBL" id="GFT92126.1"/>
    </source>
</evidence>
<name>A0A8X6Q006_NEPPI</name>
<keyword evidence="2" id="KW-1185">Reference proteome</keyword>
<dbReference type="AlphaFoldDB" id="A0A8X6Q006"/>
<organism evidence="1 2">
    <name type="scientific">Nephila pilipes</name>
    <name type="common">Giant wood spider</name>
    <name type="synonym">Nephila maculata</name>
    <dbReference type="NCBI Taxonomy" id="299642"/>
    <lineage>
        <taxon>Eukaryota</taxon>
        <taxon>Metazoa</taxon>
        <taxon>Ecdysozoa</taxon>
        <taxon>Arthropoda</taxon>
        <taxon>Chelicerata</taxon>
        <taxon>Arachnida</taxon>
        <taxon>Araneae</taxon>
        <taxon>Araneomorphae</taxon>
        <taxon>Entelegynae</taxon>
        <taxon>Araneoidea</taxon>
        <taxon>Nephilidae</taxon>
        <taxon>Nephila</taxon>
    </lineage>
</organism>
<evidence type="ECO:0000313" key="2">
    <source>
        <dbReference type="Proteomes" id="UP000887013"/>
    </source>
</evidence>